<protein>
    <recommendedName>
        <fullName evidence="3">HEAT repeat domain-containing protein</fullName>
    </recommendedName>
</protein>
<keyword evidence="2" id="KW-1185">Reference proteome</keyword>
<dbReference type="SUPFAM" id="SSF48371">
    <property type="entry name" value="ARM repeat"/>
    <property type="match status" value="1"/>
</dbReference>
<evidence type="ECO:0008006" key="3">
    <source>
        <dbReference type="Google" id="ProtNLM"/>
    </source>
</evidence>
<reference evidence="2" key="1">
    <citation type="journal article" date="2019" name="Int. J. Syst. Evol. Microbiol.">
        <title>The Global Catalogue of Microorganisms (GCM) 10K type strain sequencing project: providing services to taxonomists for standard genome sequencing and annotation.</title>
        <authorList>
            <consortium name="The Broad Institute Genomics Platform"/>
            <consortium name="The Broad Institute Genome Sequencing Center for Infectious Disease"/>
            <person name="Wu L."/>
            <person name="Ma J."/>
        </authorList>
    </citation>
    <scope>NUCLEOTIDE SEQUENCE [LARGE SCALE GENOMIC DNA]</scope>
    <source>
        <strain evidence="2">JCM 15395</strain>
    </source>
</reference>
<organism evidence="1 2">
    <name type="scientific">Virgibacillus siamensis</name>
    <dbReference type="NCBI Taxonomy" id="480071"/>
    <lineage>
        <taxon>Bacteria</taxon>
        <taxon>Bacillati</taxon>
        <taxon>Bacillota</taxon>
        <taxon>Bacilli</taxon>
        <taxon>Bacillales</taxon>
        <taxon>Bacillaceae</taxon>
        <taxon>Virgibacillus</taxon>
    </lineage>
</organism>
<gene>
    <name evidence="1" type="ORF">GCM10009001_08800</name>
</gene>
<sequence length="272" mass="30864">MDTINAFVHELKQYHFLKAMEKINKLGTGARNTPKTAVKNKAVSRVLTEIDMKQDILDMALGLANLADPTAKEIAAHLLGKIYEVKPEQVTEKLRILADDENWEVREWAAGACGDILSNHFQAFYDDMMNWTADESGNVRRAAALAAKYAGKIRKPEYAEPLLDLVEQLLTDDDHYVRKNLGAFAIGDGLLRYYPESTLARLDNWIKVDDEHARWNIAKIFSAAEGMKHVNECKEIFQVLLKDDRNKVKRAVRSTCNKIEKRNPGLLFGIYS</sequence>
<dbReference type="InterPro" id="IPR016024">
    <property type="entry name" value="ARM-type_fold"/>
</dbReference>
<evidence type="ECO:0000313" key="2">
    <source>
        <dbReference type="Proteomes" id="UP001500866"/>
    </source>
</evidence>
<dbReference type="InterPro" id="IPR011989">
    <property type="entry name" value="ARM-like"/>
</dbReference>
<dbReference type="Pfam" id="PF08713">
    <property type="entry name" value="DNA_alkylation"/>
    <property type="match status" value="1"/>
</dbReference>
<comment type="caution">
    <text evidence="1">The sequence shown here is derived from an EMBL/GenBank/DDBJ whole genome shotgun (WGS) entry which is preliminary data.</text>
</comment>
<dbReference type="InterPro" id="IPR014825">
    <property type="entry name" value="DNA_alkylation"/>
</dbReference>
<dbReference type="Gene3D" id="1.25.10.10">
    <property type="entry name" value="Leucine-rich Repeat Variant"/>
    <property type="match status" value="1"/>
</dbReference>
<proteinExistence type="predicted"/>
<evidence type="ECO:0000313" key="1">
    <source>
        <dbReference type="EMBL" id="GAA0594918.1"/>
    </source>
</evidence>
<dbReference type="EMBL" id="BAAADS010000006">
    <property type="protein sequence ID" value="GAA0594918.1"/>
    <property type="molecule type" value="Genomic_DNA"/>
</dbReference>
<name>A0ABP3QST1_9BACI</name>
<dbReference type="RefSeq" id="WP_343810653.1">
    <property type="nucleotide sequence ID" value="NZ_BAAADS010000006.1"/>
</dbReference>
<dbReference type="Proteomes" id="UP001500866">
    <property type="component" value="Unassembled WGS sequence"/>
</dbReference>
<accession>A0ABP3QST1</accession>